<accession>A0ABU3GRQ0</accession>
<evidence type="ECO:0000313" key="5">
    <source>
        <dbReference type="Proteomes" id="UP001258315"/>
    </source>
</evidence>
<organism evidence="4 5">
    <name type="scientific">Mucilaginibacter terrae</name>
    <dbReference type="NCBI Taxonomy" id="1955052"/>
    <lineage>
        <taxon>Bacteria</taxon>
        <taxon>Pseudomonadati</taxon>
        <taxon>Bacteroidota</taxon>
        <taxon>Sphingobacteriia</taxon>
        <taxon>Sphingobacteriales</taxon>
        <taxon>Sphingobacteriaceae</taxon>
        <taxon>Mucilaginibacter</taxon>
    </lineage>
</organism>
<dbReference type="EMBL" id="JAVLVU010000001">
    <property type="protein sequence ID" value="MDT3402325.1"/>
    <property type="molecule type" value="Genomic_DNA"/>
</dbReference>
<feature type="domain" description="Conjugative transposon TraM C-terminal" evidence="3">
    <location>
        <begin position="215"/>
        <end position="360"/>
    </location>
</feature>
<feature type="region of interest" description="Disordered" evidence="1">
    <location>
        <begin position="78"/>
        <end position="126"/>
    </location>
</feature>
<keyword evidence="2" id="KW-0472">Membrane</keyword>
<keyword evidence="2" id="KW-0812">Transmembrane</keyword>
<dbReference type="RefSeq" id="WP_311948694.1">
    <property type="nucleotide sequence ID" value="NZ_JAVLVU010000001.1"/>
</dbReference>
<comment type="caution">
    <text evidence="4">The sequence shown here is derived from an EMBL/GenBank/DDBJ whole genome shotgun (WGS) entry which is preliminary data.</text>
</comment>
<evidence type="ECO:0000256" key="1">
    <source>
        <dbReference type="SAM" id="MobiDB-lite"/>
    </source>
</evidence>
<dbReference type="Proteomes" id="UP001258315">
    <property type="component" value="Unassembled WGS sequence"/>
</dbReference>
<dbReference type="Pfam" id="PF12508">
    <property type="entry name" value="Transposon_TraM"/>
    <property type="match status" value="1"/>
</dbReference>
<evidence type="ECO:0000259" key="3">
    <source>
        <dbReference type="Pfam" id="PF12508"/>
    </source>
</evidence>
<feature type="compositionally biased region" description="Basic and acidic residues" evidence="1">
    <location>
        <begin position="79"/>
        <end position="90"/>
    </location>
</feature>
<name>A0ABU3GRQ0_9SPHI</name>
<evidence type="ECO:0000256" key="2">
    <source>
        <dbReference type="SAM" id="Phobius"/>
    </source>
</evidence>
<evidence type="ECO:0000313" key="4">
    <source>
        <dbReference type="EMBL" id="MDT3402325.1"/>
    </source>
</evidence>
<proteinExistence type="predicted"/>
<sequence length="377" mass="41641">MNSKPITPQLQRQRKLLLLLPAIALPFLTLLFWSMKSKNDDAGHAQSAVVAGLNTHLPSAHVKDSGSVDKLSFYEQADADARRRSQERQQDPYSRTSADPLDHSAGITFNNEVPAHHPGNVEPGSTADANEQKIYARLNSITQAMNREPEPVIPKRNLRKEFRSMSDGNAARPQEDPELKQMNAIMEKLVQLQHPETVKPASPVVNAVTRQFRAIPAIIDGKQRITDNTVIRMKLLDSATVNGQFFRKGQPVFAAGMFSNQRMKLDIRSIHIGNVIYPVDLTVFDAEDGLEGVSVPDAVTNDALRNGATTGVQSMDLMNLDPSLSAQLATAGVNTAKGLFSKKVKRIKAKLQDKRPILLRVNQPVLVQQDATETPRR</sequence>
<gene>
    <name evidence="4" type="ORF">QE417_001397</name>
</gene>
<protein>
    <recommendedName>
        <fullName evidence="3">Conjugative transposon TraM C-terminal domain-containing protein</fullName>
    </recommendedName>
</protein>
<feature type="transmembrane region" description="Helical" evidence="2">
    <location>
        <begin position="16"/>
        <end position="35"/>
    </location>
</feature>
<keyword evidence="5" id="KW-1185">Reference proteome</keyword>
<keyword evidence="2" id="KW-1133">Transmembrane helix</keyword>
<dbReference type="InterPro" id="IPR055407">
    <property type="entry name" value="TraM_C"/>
</dbReference>
<reference evidence="5" key="1">
    <citation type="submission" date="2023-07" db="EMBL/GenBank/DDBJ databases">
        <title>Functional and genomic diversity of the sorghum phyllosphere microbiome.</title>
        <authorList>
            <person name="Shade A."/>
        </authorList>
    </citation>
    <scope>NUCLEOTIDE SEQUENCE [LARGE SCALE GENOMIC DNA]</scope>
    <source>
        <strain evidence="5">SORGH_AS_0422</strain>
    </source>
</reference>